<comment type="caution">
    <text evidence="3">The sequence shown here is derived from an EMBL/GenBank/DDBJ whole genome shotgun (WGS) entry which is preliminary data.</text>
</comment>
<feature type="signal peptide" evidence="2">
    <location>
        <begin position="1"/>
        <end position="32"/>
    </location>
</feature>
<dbReference type="AlphaFoldDB" id="A0A3A5MEM1"/>
<feature type="region of interest" description="Disordered" evidence="1">
    <location>
        <begin position="41"/>
        <end position="66"/>
    </location>
</feature>
<accession>A0A3A5MEM1</accession>
<name>A0A3A5MEM1_9MICC</name>
<organism evidence="3 4">
    <name type="scientific">Arthrobacter cheniae</name>
    <dbReference type="NCBI Taxonomy" id="1258888"/>
    <lineage>
        <taxon>Bacteria</taxon>
        <taxon>Bacillati</taxon>
        <taxon>Actinomycetota</taxon>
        <taxon>Actinomycetes</taxon>
        <taxon>Micrococcales</taxon>
        <taxon>Micrococcaceae</taxon>
        <taxon>Arthrobacter</taxon>
    </lineage>
</organism>
<dbReference type="EMBL" id="QZVT01000001">
    <property type="protein sequence ID" value="RJT82908.1"/>
    <property type="molecule type" value="Genomic_DNA"/>
</dbReference>
<feature type="compositionally biased region" description="Polar residues" evidence="1">
    <location>
        <begin position="41"/>
        <end position="57"/>
    </location>
</feature>
<feature type="chain" id="PRO_5039478686" evidence="2">
    <location>
        <begin position="33"/>
        <end position="66"/>
    </location>
</feature>
<sequence length="66" mass="6945">MYPMNKKTRLLAVPALAIRAVAVAVASSPALAGQDRTYSSALSTQQQPSASTIQQCTLIGPRKKTS</sequence>
<gene>
    <name evidence="3" type="ORF">D6T63_00105</name>
</gene>
<protein>
    <submittedName>
        <fullName evidence="3">Uncharacterized protein</fullName>
    </submittedName>
</protein>
<dbReference type="Proteomes" id="UP000272560">
    <property type="component" value="Unassembled WGS sequence"/>
</dbReference>
<evidence type="ECO:0000313" key="4">
    <source>
        <dbReference type="Proteomes" id="UP000272560"/>
    </source>
</evidence>
<proteinExistence type="predicted"/>
<evidence type="ECO:0000256" key="1">
    <source>
        <dbReference type="SAM" id="MobiDB-lite"/>
    </source>
</evidence>
<reference evidence="3 4" key="1">
    <citation type="submission" date="2018-09" db="EMBL/GenBank/DDBJ databases">
        <title>Novel species of Arthrobacter.</title>
        <authorList>
            <person name="Liu Q."/>
            <person name="Xin Y.-H."/>
        </authorList>
    </citation>
    <scope>NUCLEOTIDE SEQUENCE [LARGE SCALE GENOMIC DNA]</scope>
    <source>
        <strain evidence="3 4">Hz2</strain>
    </source>
</reference>
<keyword evidence="4" id="KW-1185">Reference proteome</keyword>
<keyword evidence="2" id="KW-0732">Signal</keyword>
<evidence type="ECO:0000313" key="3">
    <source>
        <dbReference type="EMBL" id="RJT82908.1"/>
    </source>
</evidence>
<evidence type="ECO:0000256" key="2">
    <source>
        <dbReference type="SAM" id="SignalP"/>
    </source>
</evidence>